<accession>A0AAN9KGF5</accession>
<dbReference type="AlphaFoldDB" id="A0AAN9KGF5"/>
<gene>
    <name evidence="1" type="ORF">VNO77_34603</name>
</gene>
<comment type="caution">
    <text evidence="1">The sequence shown here is derived from an EMBL/GenBank/DDBJ whole genome shotgun (WGS) entry which is preliminary data.</text>
</comment>
<proteinExistence type="predicted"/>
<protein>
    <submittedName>
        <fullName evidence="1">Uncharacterized protein</fullName>
    </submittedName>
</protein>
<reference evidence="1 2" key="1">
    <citation type="submission" date="2024-01" db="EMBL/GenBank/DDBJ databases">
        <title>The genomes of 5 underutilized Papilionoideae crops provide insights into root nodulation and disease resistanc.</title>
        <authorList>
            <person name="Jiang F."/>
        </authorList>
    </citation>
    <scope>NUCLEOTIDE SEQUENCE [LARGE SCALE GENOMIC DNA]</scope>
    <source>
        <strain evidence="1">LVBAO_FW01</strain>
        <tissue evidence="1">Leaves</tissue>
    </source>
</reference>
<dbReference type="Proteomes" id="UP001367508">
    <property type="component" value="Unassembled WGS sequence"/>
</dbReference>
<evidence type="ECO:0000313" key="2">
    <source>
        <dbReference type="Proteomes" id="UP001367508"/>
    </source>
</evidence>
<name>A0AAN9KGF5_CANGL</name>
<evidence type="ECO:0000313" key="1">
    <source>
        <dbReference type="EMBL" id="KAK7316001.1"/>
    </source>
</evidence>
<dbReference type="EMBL" id="JAYMYQ010000008">
    <property type="protein sequence ID" value="KAK7316001.1"/>
    <property type="molecule type" value="Genomic_DNA"/>
</dbReference>
<keyword evidence="2" id="KW-1185">Reference proteome</keyword>
<sequence>MFSRLRLTLSIPQKWGKCLSRRWSFERALVLLDDSKFSPLKILRLHHFNPKESTVRIRERLNFWQKSLVLGLLLGAATPHMKRIKHESVGACVLTSKTWTSHEHTNKLRPLIRETWVGAMNVVIGYESRLTLPLQSWISWRIIP</sequence>
<organism evidence="1 2">
    <name type="scientific">Canavalia gladiata</name>
    <name type="common">Sword bean</name>
    <name type="synonym">Dolichos gladiatus</name>
    <dbReference type="NCBI Taxonomy" id="3824"/>
    <lineage>
        <taxon>Eukaryota</taxon>
        <taxon>Viridiplantae</taxon>
        <taxon>Streptophyta</taxon>
        <taxon>Embryophyta</taxon>
        <taxon>Tracheophyta</taxon>
        <taxon>Spermatophyta</taxon>
        <taxon>Magnoliopsida</taxon>
        <taxon>eudicotyledons</taxon>
        <taxon>Gunneridae</taxon>
        <taxon>Pentapetalae</taxon>
        <taxon>rosids</taxon>
        <taxon>fabids</taxon>
        <taxon>Fabales</taxon>
        <taxon>Fabaceae</taxon>
        <taxon>Papilionoideae</taxon>
        <taxon>50 kb inversion clade</taxon>
        <taxon>NPAAA clade</taxon>
        <taxon>indigoferoid/millettioid clade</taxon>
        <taxon>Phaseoleae</taxon>
        <taxon>Canavalia</taxon>
    </lineage>
</organism>